<dbReference type="Proteomes" id="UP000295391">
    <property type="component" value="Unassembled WGS sequence"/>
</dbReference>
<dbReference type="InterPro" id="IPR036249">
    <property type="entry name" value="Thioredoxin-like_sf"/>
</dbReference>
<dbReference type="PROSITE" id="PS50405">
    <property type="entry name" value="GST_CTER"/>
    <property type="match status" value="1"/>
</dbReference>
<dbReference type="InterPro" id="IPR040079">
    <property type="entry name" value="Glutathione_S-Trfase"/>
</dbReference>
<evidence type="ECO:0000313" key="4">
    <source>
        <dbReference type="Proteomes" id="UP000295391"/>
    </source>
</evidence>
<dbReference type="InterPro" id="IPR010987">
    <property type="entry name" value="Glutathione-S-Trfase_C-like"/>
</dbReference>
<dbReference type="Pfam" id="PF02798">
    <property type="entry name" value="GST_N"/>
    <property type="match status" value="1"/>
</dbReference>
<dbReference type="Gene3D" id="1.20.1050.10">
    <property type="match status" value="1"/>
</dbReference>
<dbReference type="SUPFAM" id="SSF47616">
    <property type="entry name" value="GST C-terminal domain-like"/>
    <property type="match status" value="1"/>
</dbReference>
<feature type="domain" description="GST C-terminal" evidence="2">
    <location>
        <begin position="90"/>
        <end position="213"/>
    </location>
</feature>
<dbReference type="CDD" id="cd03207">
    <property type="entry name" value="GST_C_8"/>
    <property type="match status" value="1"/>
</dbReference>
<keyword evidence="4" id="KW-1185">Reference proteome</keyword>
<feature type="domain" description="GST N-terminal" evidence="1">
    <location>
        <begin position="9"/>
        <end position="87"/>
    </location>
</feature>
<dbReference type="FunFam" id="3.40.30.10:FF:000331">
    <property type="entry name" value="Glutathione S-transferase"/>
    <property type="match status" value="1"/>
</dbReference>
<comment type="caution">
    <text evidence="3">The sequence shown here is derived from an EMBL/GenBank/DDBJ whole genome shotgun (WGS) entry which is preliminary data.</text>
</comment>
<dbReference type="SFLD" id="SFLDS00019">
    <property type="entry name" value="Glutathione_Transferase_(cytos"/>
    <property type="match status" value="1"/>
</dbReference>
<dbReference type="PANTHER" id="PTHR44051">
    <property type="entry name" value="GLUTATHIONE S-TRANSFERASE-RELATED"/>
    <property type="match status" value="1"/>
</dbReference>
<evidence type="ECO:0000259" key="1">
    <source>
        <dbReference type="PROSITE" id="PS50404"/>
    </source>
</evidence>
<dbReference type="InterPro" id="IPR036282">
    <property type="entry name" value="Glutathione-S-Trfase_C_sf"/>
</dbReference>
<dbReference type="AlphaFoldDB" id="A0A4R6VN96"/>
<reference evidence="3 4" key="1">
    <citation type="submission" date="2019-03" db="EMBL/GenBank/DDBJ databases">
        <title>Genomic Encyclopedia of Type Strains, Phase III (KMG-III): the genomes of soil and plant-associated and newly described type strains.</title>
        <authorList>
            <person name="Whitman W."/>
        </authorList>
    </citation>
    <scope>NUCLEOTIDE SEQUENCE [LARGE SCALE GENOMIC DNA]</scope>
    <source>
        <strain evidence="3 4">CGMCC 1.7002</strain>
    </source>
</reference>
<dbReference type="OrthoDB" id="9811242at2"/>
<accession>A0A4R6VN96</accession>
<dbReference type="Gene3D" id="3.40.30.10">
    <property type="entry name" value="Glutaredoxin"/>
    <property type="match status" value="1"/>
</dbReference>
<dbReference type="PANTHER" id="PTHR44051:SF8">
    <property type="entry name" value="GLUTATHIONE S-TRANSFERASE GSTA"/>
    <property type="match status" value="1"/>
</dbReference>
<dbReference type="SUPFAM" id="SSF52833">
    <property type="entry name" value="Thioredoxin-like"/>
    <property type="match status" value="1"/>
</dbReference>
<sequence>MSEFIITTYDWVPELPRGYVRDLRLRWAMEEAQLPYRVESTPFHDRGPEHFAKHPFGQIPWLTHNGQTIFESGAALLYLGEQSEHLMPSNQADRFTVTQWVFGALNSMEMASVPWSLFKFSGTDNDQSGFGMFDNFLGNRLTHLESFIGEKHWLTDQFSIADILMVDVLRLVDRFDGLNAYPNCRALKERGEARPAFVKAHADQLAHFQAADG</sequence>
<keyword evidence="3" id="KW-0808">Transferase</keyword>
<evidence type="ECO:0000313" key="3">
    <source>
        <dbReference type="EMBL" id="TDQ63676.1"/>
    </source>
</evidence>
<dbReference type="PROSITE" id="PS50404">
    <property type="entry name" value="GST_NTER"/>
    <property type="match status" value="1"/>
</dbReference>
<name>A0A4R6VN96_9HYPH</name>
<dbReference type="EMBL" id="SNYR01000002">
    <property type="protein sequence ID" value="TDQ63676.1"/>
    <property type="molecule type" value="Genomic_DNA"/>
</dbReference>
<gene>
    <name evidence="3" type="ORF">ATL17_1683</name>
</gene>
<protein>
    <submittedName>
        <fullName evidence="3">Glutathione S-transferase</fullName>
    </submittedName>
</protein>
<organism evidence="3 4">
    <name type="scientific">Maritalea mobilis</name>
    <dbReference type="NCBI Taxonomy" id="483324"/>
    <lineage>
        <taxon>Bacteria</taxon>
        <taxon>Pseudomonadati</taxon>
        <taxon>Pseudomonadota</taxon>
        <taxon>Alphaproteobacteria</taxon>
        <taxon>Hyphomicrobiales</taxon>
        <taxon>Devosiaceae</taxon>
        <taxon>Maritalea</taxon>
    </lineage>
</organism>
<dbReference type="RefSeq" id="WP_133572342.1">
    <property type="nucleotide sequence ID" value="NZ_SNYR01000002.1"/>
</dbReference>
<evidence type="ECO:0000259" key="2">
    <source>
        <dbReference type="PROSITE" id="PS50405"/>
    </source>
</evidence>
<dbReference type="GO" id="GO:0016740">
    <property type="term" value="F:transferase activity"/>
    <property type="evidence" value="ECO:0007669"/>
    <property type="project" value="UniProtKB-KW"/>
</dbReference>
<proteinExistence type="predicted"/>
<dbReference type="Pfam" id="PF14497">
    <property type="entry name" value="GST_C_3"/>
    <property type="match status" value="1"/>
</dbReference>
<dbReference type="InterPro" id="IPR004046">
    <property type="entry name" value="GST_C"/>
</dbReference>
<dbReference type="CDD" id="cd03046">
    <property type="entry name" value="GST_N_GTT1_like"/>
    <property type="match status" value="1"/>
</dbReference>
<dbReference type="InterPro" id="IPR004045">
    <property type="entry name" value="Glutathione_S-Trfase_N"/>
</dbReference>